<dbReference type="Proteomes" id="UP000799750">
    <property type="component" value="Unassembled WGS sequence"/>
</dbReference>
<feature type="transmembrane region" description="Helical" evidence="7">
    <location>
        <begin position="263"/>
        <end position="286"/>
    </location>
</feature>
<feature type="compositionally biased region" description="Polar residues" evidence="6">
    <location>
        <begin position="318"/>
        <end position="330"/>
    </location>
</feature>
<dbReference type="AlphaFoldDB" id="A0A6A6QJ65"/>
<feature type="region of interest" description="Disordered" evidence="6">
    <location>
        <begin position="296"/>
        <end position="421"/>
    </location>
</feature>
<keyword evidence="10" id="KW-1185">Reference proteome</keyword>
<dbReference type="OrthoDB" id="5329176at2759"/>
<sequence>MPGGIHTPLSVLLAWPKPNFVDPVTRNWTIPAILIVALSITTLVLGARFWARFVIQKNAGLDDWLIIAALVSARILGFQVHSWDHTPELAVTSRKAVVAIELLYIFAVFPTKISILFFYRRMAVGSISKNFILLVWASIAFVIAYAVVFLIVLPLTCTPVNAFWDQFDFSPGGWPATHEFHCHPEYKSLFAASSISMVQDIIAAVMPIMLLWNLQLPRRQKFAIYGIFALGLLTTICGAMRIYYVHFVYFETYDISWECLPGWLWSCIEVDLAVICASAPALKVFFRRYLNMSSRSGRSGHSMGYIQNLDRPSENSRSRNWSNQLHSASSPLPPDGIKVSTGMDVTIEDRGDSTSDLEAGSTRSSKELTSLPNVGHSKALPSTPRDSRLQTGSKTTVFAAFGPKDMGDGEWQERAGRGWRR</sequence>
<dbReference type="InterPro" id="IPR052337">
    <property type="entry name" value="SAT4-like"/>
</dbReference>
<keyword evidence="4 7" id="KW-0472">Membrane</keyword>
<feature type="compositionally biased region" description="Polar residues" evidence="6">
    <location>
        <begin position="361"/>
        <end position="372"/>
    </location>
</feature>
<organism evidence="9 10">
    <name type="scientific">Lophium mytilinum</name>
    <dbReference type="NCBI Taxonomy" id="390894"/>
    <lineage>
        <taxon>Eukaryota</taxon>
        <taxon>Fungi</taxon>
        <taxon>Dikarya</taxon>
        <taxon>Ascomycota</taxon>
        <taxon>Pezizomycotina</taxon>
        <taxon>Dothideomycetes</taxon>
        <taxon>Pleosporomycetidae</taxon>
        <taxon>Mytilinidiales</taxon>
        <taxon>Mytilinidiaceae</taxon>
        <taxon>Lophium</taxon>
    </lineage>
</organism>
<dbReference type="GO" id="GO:0016020">
    <property type="term" value="C:membrane"/>
    <property type="evidence" value="ECO:0007669"/>
    <property type="project" value="UniProtKB-SubCell"/>
</dbReference>
<gene>
    <name evidence="9" type="ORF">BU16DRAFT_467793</name>
</gene>
<feature type="transmembrane region" description="Helical" evidence="7">
    <location>
        <begin position="189"/>
        <end position="210"/>
    </location>
</feature>
<feature type="compositionally biased region" description="Basic and acidic residues" evidence="6">
    <location>
        <begin position="405"/>
        <end position="421"/>
    </location>
</feature>
<reference evidence="9" key="1">
    <citation type="journal article" date="2020" name="Stud. Mycol.">
        <title>101 Dothideomycetes genomes: a test case for predicting lifestyles and emergence of pathogens.</title>
        <authorList>
            <person name="Haridas S."/>
            <person name="Albert R."/>
            <person name="Binder M."/>
            <person name="Bloem J."/>
            <person name="Labutti K."/>
            <person name="Salamov A."/>
            <person name="Andreopoulos B."/>
            <person name="Baker S."/>
            <person name="Barry K."/>
            <person name="Bills G."/>
            <person name="Bluhm B."/>
            <person name="Cannon C."/>
            <person name="Castanera R."/>
            <person name="Culley D."/>
            <person name="Daum C."/>
            <person name="Ezra D."/>
            <person name="Gonzalez J."/>
            <person name="Henrissat B."/>
            <person name="Kuo A."/>
            <person name="Liang C."/>
            <person name="Lipzen A."/>
            <person name="Lutzoni F."/>
            <person name="Magnuson J."/>
            <person name="Mondo S."/>
            <person name="Nolan M."/>
            <person name="Ohm R."/>
            <person name="Pangilinan J."/>
            <person name="Park H.-J."/>
            <person name="Ramirez L."/>
            <person name="Alfaro M."/>
            <person name="Sun H."/>
            <person name="Tritt A."/>
            <person name="Yoshinaga Y."/>
            <person name="Zwiers L.-H."/>
            <person name="Turgeon B."/>
            <person name="Goodwin S."/>
            <person name="Spatafora J."/>
            <person name="Crous P."/>
            <person name="Grigoriev I."/>
        </authorList>
    </citation>
    <scope>NUCLEOTIDE SEQUENCE</scope>
    <source>
        <strain evidence="9">CBS 269.34</strain>
    </source>
</reference>
<evidence type="ECO:0000256" key="3">
    <source>
        <dbReference type="ARBA" id="ARBA00022989"/>
    </source>
</evidence>
<protein>
    <recommendedName>
        <fullName evidence="8">Rhodopsin domain-containing protein</fullName>
    </recommendedName>
</protein>
<keyword evidence="2 7" id="KW-0812">Transmembrane</keyword>
<proteinExistence type="inferred from homology"/>
<evidence type="ECO:0000256" key="7">
    <source>
        <dbReference type="SAM" id="Phobius"/>
    </source>
</evidence>
<feature type="transmembrane region" description="Helical" evidence="7">
    <location>
        <begin position="28"/>
        <end position="51"/>
    </location>
</feature>
<feature type="transmembrane region" description="Helical" evidence="7">
    <location>
        <begin position="222"/>
        <end position="243"/>
    </location>
</feature>
<dbReference type="PANTHER" id="PTHR33048">
    <property type="entry name" value="PTH11-LIKE INTEGRAL MEMBRANE PROTEIN (AFU_ORTHOLOGUE AFUA_5G11245)"/>
    <property type="match status" value="1"/>
</dbReference>
<comment type="similarity">
    <text evidence="5">Belongs to the SAT4 family.</text>
</comment>
<evidence type="ECO:0000256" key="6">
    <source>
        <dbReference type="SAM" id="MobiDB-lite"/>
    </source>
</evidence>
<name>A0A6A6QJ65_9PEZI</name>
<evidence type="ECO:0000313" key="9">
    <source>
        <dbReference type="EMBL" id="KAF2492281.1"/>
    </source>
</evidence>
<dbReference type="PANTHER" id="PTHR33048:SF129">
    <property type="entry name" value="INTEGRAL MEMBRANE PROTEIN-RELATED"/>
    <property type="match status" value="1"/>
</dbReference>
<evidence type="ECO:0000256" key="2">
    <source>
        <dbReference type="ARBA" id="ARBA00022692"/>
    </source>
</evidence>
<evidence type="ECO:0000259" key="8">
    <source>
        <dbReference type="Pfam" id="PF20684"/>
    </source>
</evidence>
<comment type="subcellular location">
    <subcellularLocation>
        <location evidence="1">Membrane</location>
        <topology evidence="1">Multi-pass membrane protein</topology>
    </subcellularLocation>
</comment>
<feature type="transmembrane region" description="Helical" evidence="7">
    <location>
        <begin position="63"/>
        <end position="82"/>
    </location>
</feature>
<dbReference type="InterPro" id="IPR049326">
    <property type="entry name" value="Rhodopsin_dom_fungi"/>
</dbReference>
<dbReference type="Pfam" id="PF20684">
    <property type="entry name" value="Fung_rhodopsin"/>
    <property type="match status" value="1"/>
</dbReference>
<feature type="domain" description="Rhodopsin" evidence="8">
    <location>
        <begin position="47"/>
        <end position="288"/>
    </location>
</feature>
<feature type="transmembrane region" description="Helical" evidence="7">
    <location>
        <begin position="102"/>
        <end position="119"/>
    </location>
</feature>
<evidence type="ECO:0000256" key="4">
    <source>
        <dbReference type="ARBA" id="ARBA00023136"/>
    </source>
</evidence>
<feature type="transmembrane region" description="Helical" evidence="7">
    <location>
        <begin position="131"/>
        <end position="155"/>
    </location>
</feature>
<dbReference type="EMBL" id="MU004194">
    <property type="protein sequence ID" value="KAF2492281.1"/>
    <property type="molecule type" value="Genomic_DNA"/>
</dbReference>
<accession>A0A6A6QJ65</accession>
<evidence type="ECO:0000313" key="10">
    <source>
        <dbReference type="Proteomes" id="UP000799750"/>
    </source>
</evidence>
<evidence type="ECO:0000256" key="5">
    <source>
        <dbReference type="ARBA" id="ARBA00038359"/>
    </source>
</evidence>
<keyword evidence="3 7" id="KW-1133">Transmembrane helix</keyword>
<evidence type="ECO:0000256" key="1">
    <source>
        <dbReference type="ARBA" id="ARBA00004141"/>
    </source>
</evidence>